<accession>A0ABD7CKJ2</accession>
<evidence type="ECO:0000256" key="4">
    <source>
        <dbReference type="ARBA" id="ARBA00023125"/>
    </source>
</evidence>
<evidence type="ECO:0000256" key="6">
    <source>
        <dbReference type="PROSITE-ProRule" id="PRU01248"/>
    </source>
</evidence>
<evidence type="ECO:0000259" key="7">
    <source>
        <dbReference type="PROSITE" id="PS51898"/>
    </source>
</evidence>
<keyword evidence="5" id="KW-0233">DNA recombination</keyword>
<dbReference type="Gene3D" id="1.10.443.10">
    <property type="entry name" value="Intergrase catalytic core"/>
    <property type="match status" value="1"/>
</dbReference>
<dbReference type="InterPro" id="IPR011010">
    <property type="entry name" value="DNA_brk_join_enz"/>
</dbReference>
<dbReference type="Pfam" id="PF00589">
    <property type="entry name" value="Phage_integrase"/>
    <property type="match status" value="1"/>
</dbReference>
<comment type="function">
    <text evidence="1">Site-specific tyrosine recombinase, which acts by catalyzing the cutting and rejoining of the recombining DNA molecules.</text>
</comment>
<dbReference type="GO" id="GO:0006310">
    <property type="term" value="P:DNA recombination"/>
    <property type="evidence" value="ECO:0007669"/>
    <property type="project" value="UniProtKB-KW"/>
</dbReference>
<dbReference type="GO" id="GO:0003677">
    <property type="term" value="F:DNA binding"/>
    <property type="evidence" value="ECO:0007669"/>
    <property type="project" value="UniProtKB-UniRule"/>
</dbReference>
<organism evidence="9 10">
    <name type="scientific">Clostridium botulinum</name>
    <dbReference type="NCBI Taxonomy" id="1491"/>
    <lineage>
        <taxon>Bacteria</taxon>
        <taxon>Bacillati</taxon>
        <taxon>Bacillota</taxon>
        <taxon>Clostridia</taxon>
        <taxon>Eubacteriales</taxon>
        <taxon>Clostridiaceae</taxon>
        <taxon>Clostridium</taxon>
    </lineage>
</organism>
<reference evidence="9 10" key="1">
    <citation type="journal article" date="2014" name="J. Infect. Dis.">
        <title>Molecular characterization of a novel botulinum neurotoxin type H gene.</title>
        <authorList>
            <person name="Dover N."/>
            <person name="Barash J.R."/>
            <person name="Hill K.K."/>
            <person name="Xie G."/>
            <person name="Arnon S.S."/>
        </authorList>
    </citation>
    <scope>NUCLEOTIDE SEQUENCE [LARGE SCALE GENOMIC DNA]</scope>
    <source>
        <strain evidence="9 10">IBCA10-7060</strain>
    </source>
</reference>
<dbReference type="InterPro" id="IPR010998">
    <property type="entry name" value="Integrase_recombinase_N"/>
</dbReference>
<evidence type="ECO:0000256" key="1">
    <source>
        <dbReference type="ARBA" id="ARBA00003283"/>
    </source>
</evidence>
<evidence type="ECO:0000313" key="10">
    <source>
        <dbReference type="Proteomes" id="UP000663464"/>
    </source>
</evidence>
<dbReference type="Proteomes" id="UP000663464">
    <property type="component" value="Chromosome"/>
</dbReference>
<evidence type="ECO:0000313" key="9">
    <source>
        <dbReference type="EMBL" id="QRI53950.1"/>
    </source>
</evidence>
<dbReference type="SUPFAM" id="SSF56349">
    <property type="entry name" value="DNA breaking-rejoining enzymes"/>
    <property type="match status" value="1"/>
</dbReference>
<dbReference type="PROSITE" id="PS51900">
    <property type="entry name" value="CB"/>
    <property type="match status" value="1"/>
</dbReference>
<feature type="domain" description="Core-binding (CB)" evidence="8">
    <location>
        <begin position="21"/>
        <end position="118"/>
    </location>
</feature>
<dbReference type="PANTHER" id="PTHR30349:SF64">
    <property type="entry name" value="PROPHAGE INTEGRASE INTD-RELATED"/>
    <property type="match status" value="1"/>
</dbReference>
<evidence type="ECO:0000256" key="5">
    <source>
        <dbReference type="ARBA" id="ARBA00023172"/>
    </source>
</evidence>
<dbReference type="Gene3D" id="1.10.150.130">
    <property type="match status" value="1"/>
</dbReference>
<sequence length="371" mass="43521">MKLSIIQVNNQEVVVLLDEKMRIVTPVYNYLKYLRQMNRSINTVRACGRDLKAYWEFLELKGYTYEKATPNIIGEFIEFLREPIHDESVIFVNAPSKRTGKTINRILSTIHNFYKYCTLIIQIQNPIYMDDVNRPFDMFKSLLHHAKKDNKIKKSIFKVKENERAVRILSDTDAKIFSDNLHTRRDKIIFKILYLTGMRIGEVLSLGIEDIPIPDSSKEIAIITLMPKDTNRYDQQNKSGSRKIYMPMSLLEEIDNYIMNERNNIDTEHSYLFVSYEKQFKGKPLTYRGLYEVFKRVCSKTGISINFHDLRHTYITNLIESGIDISVVRIIAGHKHISTTQKYTHLSSKYLDDALQRYWSKSELIGGVYNE</sequence>
<dbReference type="InterPro" id="IPR050090">
    <property type="entry name" value="Tyrosine_recombinase_XerCD"/>
</dbReference>
<evidence type="ECO:0000256" key="2">
    <source>
        <dbReference type="ARBA" id="ARBA00008857"/>
    </source>
</evidence>
<dbReference type="AlphaFoldDB" id="A0ABD7CKJ2"/>
<protein>
    <submittedName>
        <fullName evidence="9">Tyrosine-type recombinase/integrase</fullName>
    </submittedName>
</protein>
<dbReference type="GO" id="GO:0015074">
    <property type="term" value="P:DNA integration"/>
    <property type="evidence" value="ECO:0007669"/>
    <property type="project" value="UniProtKB-KW"/>
</dbReference>
<dbReference type="PROSITE" id="PS51898">
    <property type="entry name" value="TYR_RECOMBINASE"/>
    <property type="match status" value="1"/>
</dbReference>
<evidence type="ECO:0000259" key="8">
    <source>
        <dbReference type="PROSITE" id="PS51900"/>
    </source>
</evidence>
<feature type="domain" description="Tyr recombinase" evidence="7">
    <location>
        <begin position="164"/>
        <end position="356"/>
    </location>
</feature>
<gene>
    <name evidence="9" type="ORF">JQS73_02145</name>
</gene>
<dbReference type="RefSeq" id="WP_047403730.1">
    <property type="nucleotide sequence ID" value="NZ_CP069280.1"/>
</dbReference>
<dbReference type="InterPro" id="IPR004107">
    <property type="entry name" value="Integrase_SAM-like_N"/>
</dbReference>
<proteinExistence type="inferred from homology"/>
<name>A0ABD7CKJ2_CLOBO</name>
<dbReference type="InterPro" id="IPR044068">
    <property type="entry name" value="CB"/>
</dbReference>
<dbReference type="InterPro" id="IPR002104">
    <property type="entry name" value="Integrase_catalytic"/>
</dbReference>
<dbReference type="InterPro" id="IPR013762">
    <property type="entry name" value="Integrase-like_cat_sf"/>
</dbReference>
<comment type="similarity">
    <text evidence="2">Belongs to the 'phage' integrase family.</text>
</comment>
<keyword evidence="4 6" id="KW-0238">DNA-binding</keyword>
<dbReference type="PANTHER" id="PTHR30349">
    <property type="entry name" value="PHAGE INTEGRASE-RELATED"/>
    <property type="match status" value="1"/>
</dbReference>
<dbReference type="EMBL" id="CP069280">
    <property type="protein sequence ID" value="QRI53950.1"/>
    <property type="molecule type" value="Genomic_DNA"/>
</dbReference>
<evidence type="ECO:0000256" key="3">
    <source>
        <dbReference type="ARBA" id="ARBA00022908"/>
    </source>
</evidence>
<dbReference type="Pfam" id="PF02899">
    <property type="entry name" value="Phage_int_SAM_1"/>
    <property type="match status" value="1"/>
</dbReference>
<keyword evidence="3" id="KW-0229">DNA integration</keyword>